<proteinExistence type="predicted"/>
<feature type="domain" description="Glycosyl transferase family 1" evidence="2">
    <location>
        <begin position="356"/>
        <end position="513"/>
    </location>
</feature>
<dbReference type="Pfam" id="PF00534">
    <property type="entry name" value="Glycos_transf_1"/>
    <property type="match status" value="1"/>
</dbReference>
<dbReference type="EMBL" id="MH449685">
    <property type="protein sequence ID" value="AXL05142.1"/>
    <property type="molecule type" value="Genomic_DNA"/>
</dbReference>
<dbReference type="PANTHER" id="PTHR46401:SF8">
    <property type="entry name" value="BLL6006 PROTEIN"/>
    <property type="match status" value="1"/>
</dbReference>
<dbReference type="InterPro" id="IPR001296">
    <property type="entry name" value="Glyco_trans_1"/>
</dbReference>
<reference evidence="3" key="1">
    <citation type="submission" date="2018-06" db="EMBL/GenBank/DDBJ databases">
        <title>Genetic diversity of the Aeromonas Hydrophila O antigens and development of a suspension array for serotype detection.</title>
        <authorList>
            <person name="Cao H."/>
            <person name="Liu B."/>
        </authorList>
    </citation>
    <scope>NUCLEOTIDE SEQUENCE</scope>
    <source>
        <strain evidence="3">G5400</strain>
    </source>
</reference>
<keyword evidence="1" id="KW-1133">Transmembrane helix</keyword>
<feature type="transmembrane region" description="Helical" evidence="1">
    <location>
        <begin position="138"/>
        <end position="166"/>
    </location>
</feature>
<dbReference type="GO" id="GO:0016757">
    <property type="term" value="F:glycosyltransferase activity"/>
    <property type="evidence" value="ECO:0007669"/>
    <property type="project" value="InterPro"/>
</dbReference>
<name>A0A346AD30_AERHY</name>
<dbReference type="AlphaFoldDB" id="A0A346AD30"/>
<accession>A0A346AD30</accession>
<keyword evidence="1" id="KW-0812">Transmembrane</keyword>
<dbReference type="Gene3D" id="3.40.50.2000">
    <property type="entry name" value="Glycogen Phosphorylase B"/>
    <property type="match status" value="1"/>
</dbReference>
<evidence type="ECO:0000256" key="1">
    <source>
        <dbReference type="SAM" id="Phobius"/>
    </source>
</evidence>
<evidence type="ECO:0000259" key="2">
    <source>
        <dbReference type="Pfam" id="PF00534"/>
    </source>
</evidence>
<sequence>MSVRKFGIYLCYAPSVDLRKEGLGRYLAAFLKGAAVRDDVKFTLVCPSWSTKDLYDLFDSENVPHDSFSIRSPEKRPLLLDLYHWYINRKTKIRKRKTLKSFLLGLVGSLKENIFHYVEKRLLNAYTTLDLILLGVEGCLLFLLALIIFPLFFIFSFPFLLAFFFVRRLKLIVLGRFSKYIGRFMKMIYSPKDDGFVLRLYRNMELVEGKRISALIDSMHDISAWYCPTAYWPEFNKIDAPRLMCVPDVVLREFPVAFSQIGGDRTLSTFKLLEEAIRTGDHFVTYSEVVKWNTLIDGYQVSVDKVSVVHHAANKVDSFINITGLPDNEEATTNYAKSLLISAIRKSNEQNYVSMFKNKDVEFVFYASQIRPNKNIISLFKAYEYLLRKRFVQHKLIVTGSISVIPEVKEFIISHNLQHDILFLHGLTMQELAACYKLASLAVNPSLSEGGCPFTFTEALSVNTPVVMARIPVTEEILTDPELQEMTFFDPYDWRDMAKRIEWALHHKDILLRKQLQIYDQLSMRTWSDVVNEHIDILERISCLEK</sequence>
<evidence type="ECO:0000313" key="3">
    <source>
        <dbReference type="EMBL" id="AXL05142.1"/>
    </source>
</evidence>
<organism evidence="3">
    <name type="scientific">Aeromonas hydrophila</name>
    <dbReference type="NCBI Taxonomy" id="644"/>
    <lineage>
        <taxon>Bacteria</taxon>
        <taxon>Pseudomonadati</taxon>
        <taxon>Pseudomonadota</taxon>
        <taxon>Gammaproteobacteria</taxon>
        <taxon>Aeromonadales</taxon>
        <taxon>Aeromonadaceae</taxon>
        <taxon>Aeromonas</taxon>
    </lineage>
</organism>
<gene>
    <name evidence="3" type="primary">gt8</name>
</gene>
<protein>
    <submittedName>
        <fullName evidence="3">Glycosyltransferase</fullName>
    </submittedName>
</protein>
<dbReference type="PANTHER" id="PTHR46401">
    <property type="entry name" value="GLYCOSYLTRANSFERASE WBBK-RELATED"/>
    <property type="match status" value="1"/>
</dbReference>
<keyword evidence="1" id="KW-0472">Membrane</keyword>
<dbReference type="SUPFAM" id="SSF53756">
    <property type="entry name" value="UDP-Glycosyltransferase/glycogen phosphorylase"/>
    <property type="match status" value="1"/>
</dbReference>
<keyword evidence="3" id="KW-0808">Transferase</keyword>